<evidence type="ECO:0000256" key="2">
    <source>
        <dbReference type="ARBA" id="ARBA00022723"/>
    </source>
</evidence>
<evidence type="ECO:0000256" key="3">
    <source>
        <dbReference type="ARBA" id="ARBA00022756"/>
    </source>
</evidence>
<evidence type="ECO:0000313" key="10">
    <source>
        <dbReference type="EMBL" id="RKO26026.1"/>
    </source>
</evidence>
<keyword evidence="3" id="KW-0093">Biotin biosynthesis</keyword>
<feature type="domain" description="Biotin synthase auxiliary protein C-terminal" evidence="9">
    <location>
        <begin position="74"/>
        <end position="95"/>
    </location>
</feature>
<comment type="cofactor">
    <cofactor evidence="1">
        <name>iron-sulfur cluster</name>
        <dbReference type="ChEBI" id="CHEBI:30408"/>
    </cofactor>
</comment>
<evidence type="ECO:0000256" key="7">
    <source>
        <dbReference type="ARBA" id="ARBA00093796"/>
    </source>
</evidence>
<evidence type="ECO:0000256" key="8">
    <source>
        <dbReference type="SAM" id="MobiDB-lite"/>
    </source>
</evidence>
<gene>
    <name evidence="10" type="ORF">D7Z96_04550</name>
</gene>
<protein>
    <recommendedName>
        <fullName evidence="7">Biotin synthase auxiliary protein</fullName>
    </recommendedName>
</protein>
<dbReference type="EMBL" id="RBNH01000003">
    <property type="protein sequence ID" value="RKO26026.1"/>
    <property type="molecule type" value="Genomic_DNA"/>
</dbReference>
<reference evidence="10 11" key="1">
    <citation type="submission" date="2018-10" db="EMBL/GenBank/DDBJ databases">
        <title>Genome-guide identification and characterization of bacteria that degrade polycyclic aromatic hydrocarbons and resist hexavalent chromium simultaneously.</title>
        <authorList>
            <person name="Feng H."/>
        </authorList>
    </citation>
    <scope>NUCLEOTIDE SEQUENCE [LARGE SCALE GENOMIC DNA]</scope>
    <source>
        <strain evidence="10 11">J015</strain>
    </source>
</reference>
<organism evidence="10 11">
    <name type="scientific">Pseudarthrobacter phenanthrenivorans</name>
    <name type="common">Arthrobacter phenanthrenivorans</name>
    <dbReference type="NCBI Taxonomy" id="361575"/>
    <lineage>
        <taxon>Bacteria</taxon>
        <taxon>Bacillati</taxon>
        <taxon>Actinomycetota</taxon>
        <taxon>Actinomycetes</taxon>
        <taxon>Micrococcales</taxon>
        <taxon>Micrococcaceae</taxon>
        <taxon>Pseudarthrobacter</taxon>
    </lineage>
</organism>
<evidence type="ECO:0000256" key="1">
    <source>
        <dbReference type="ARBA" id="ARBA00001915"/>
    </source>
</evidence>
<name>A0A3B0FH85_PSEPS</name>
<proteinExistence type="inferred from homology"/>
<evidence type="ECO:0000256" key="4">
    <source>
        <dbReference type="ARBA" id="ARBA00023004"/>
    </source>
</evidence>
<keyword evidence="4" id="KW-0408">Iron</keyword>
<sequence>MIPNRSIADAFCGLCGDPQEGDPQEKETSDGGTPPPSNVRQAGGTSGDADAHVACRARLQLEPPRYCPQCGRRLKVQVTPHSWQASCSRHGVTRS</sequence>
<reference evidence="11" key="2">
    <citation type="submission" date="2018-10" db="EMBL/GenBank/DDBJ databases">
        <authorList>
            <person name="Wang Y."/>
            <person name="Wang J."/>
            <person name="Yang X."/>
            <person name="Wang Z."/>
            <person name="Huang Y."/>
        </authorList>
    </citation>
    <scope>NUCLEOTIDE SEQUENCE [LARGE SCALE GENOMIC DNA]</scope>
    <source>
        <strain evidence="11">J015</strain>
    </source>
</reference>
<evidence type="ECO:0000313" key="11">
    <source>
        <dbReference type="Proteomes" id="UP000273159"/>
    </source>
</evidence>
<dbReference type="AlphaFoldDB" id="A0A3B0FH85"/>
<comment type="function">
    <text evidence="5">Required for the activity of the biotin synthase BioB.</text>
</comment>
<dbReference type="Pfam" id="PF26519">
    <property type="entry name" value="BsaP"/>
    <property type="match status" value="1"/>
</dbReference>
<evidence type="ECO:0000259" key="9">
    <source>
        <dbReference type="Pfam" id="PF26519"/>
    </source>
</evidence>
<evidence type="ECO:0000256" key="5">
    <source>
        <dbReference type="ARBA" id="ARBA00093761"/>
    </source>
</evidence>
<accession>A0A3B0FH85</accession>
<dbReference type="InterPro" id="IPR058605">
    <property type="entry name" value="BsaP_C"/>
</dbReference>
<keyword evidence="2" id="KW-0479">Metal-binding</keyword>
<comment type="similarity">
    <text evidence="6">Belongs to the BsaP family.</text>
</comment>
<evidence type="ECO:0000256" key="6">
    <source>
        <dbReference type="ARBA" id="ARBA00093780"/>
    </source>
</evidence>
<comment type="caution">
    <text evidence="10">The sequence shown here is derived from an EMBL/GenBank/DDBJ whole genome shotgun (WGS) entry which is preliminary data.</text>
</comment>
<dbReference type="Proteomes" id="UP000273159">
    <property type="component" value="Unassembled WGS sequence"/>
</dbReference>
<feature type="region of interest" description="Disordered" evidence="8">
    <location>
        <begin position="13"/>
        <end position="51"/>
    </location>
</feature>